<dbReference type="EMBL" id="CP114040">
    <property type="protein sequence ID" value="WAS94318.1"/>
    <property type="molecule type" value="Genomic_DNA"/>
</dbReference>
<proteinExistence type="predicted"/>
<dbReference type="InterPro" id="IPR002763">
    <property type="entry name" value="DUF72"/>
</dbReference>
<dbReference type="InterPro" id="IPR036520">
    <property type="entry name" value="UPF0759_sf"/>
</dbReference>
<feature type="region of interest" description="Disordered" evidence="1">
    <location>
        <begin position="1"/>
        <end position="34"/>
    </location>
</feature>
<dbReference type="RefSeq" id="WP_269036655.1">
    <property type="nucleotide sequence ID" value="NZ_CP114040.1"/>
</dbReference>
<evidence type="ECO:0000313" key="3">
    <source>
        <dbReference type="Proteomes" id="UP001164459"/>
    </source>
</evidence>
<dbReference type="SUPFAM" id="SSF117396">
    <property type="entry name" value="TM1631-like"/>
    <property type="match status" value="1"/>
</dbReference>
<reference evidence="2" key="1">
    <citation type="submission" date="2022-11" db="EMBL/GenBank/DDBJ databases">
        <title>Minimal conservation of predation-associated metabolite biosynthetic gene clusters underscores biosynthetic potential of Myxococcota including descriptions for ten novel species: Archangium lansinium sp. nov., Myxococcus landrumus sp. nov., Nannocystis bai.</title>
        <authorList>
            <person name="Ahearne A."/>
            <person name="Stevens C."/>
            <person name="Dowd S."/>
        </authorList>
    </citation>
    <scope>NUCLEOTIDE SEQUENCE</scope>
    <source>
        <strain evidence="2">Fl3</strain>
    </source>
</reference>
<evidence type="ECO:0000256" key="1">
    <source>
        <dbReference type="SAM" id="MobiDB-lite"/>
    </source>
</evidence>
<protein>
    <submittedName>
        <fullName evidence="2">DUF72 domain-containing protein</fullName>
    </submittedName>
</protein>
<feature type="compositionally biased region" description="Low complexity" evidence="1">
    <location>
        <begin position="9"/>
        <end position="21"/>
    </location>
</feature>
<dbReference type="Proteomes" id="UP001164459">
    <property type="component" value="Chromosome"/>
</dbReference>
<sequence length="347" mass="38076">MAPQLDLFADPSQDPAPAADGGARGAKKTAPPISPATAPAELAALAERLPKNLRFGTSSWAYPGWSGIVYDLPHSQQRLAREGLAAYARHPLMRAVGIDRSYYAPPRTDEFAAYAAAVPADFRFLVKAHEACTTAVWPKHQRYGKVRGQPNERFLDPVYASEFVVAPAVEGLGETLGPLLFQFAPQDFGALGGARWLVDRLRRFLDGLPRGPLYAVELRNRELMTGAYAAALAEFGACHCINVYPSMPPARAQRSRVRQDQAPALVCRWMLHPSMNYERAEARYDPFDHLVDEDPGNREEVARVCLETDVDLPVYVIVNNKAEGSSPRTIARLALRIAELDASRAAG</sequence>
<gene>
    <name evidence="2" type="ORF">O0S08_49990</name>
</gene>
<accession>A0ABY7H4W2</accession>
<dbReference type="Gene3D" id="3.20.20.410">
    <property type="entry name" value="Protein of unknown function UPF0759"/>
    <property type="match status" value="1"/>
</dbReference>
<dbReference type="PANTHER" id="PTHR30348">
    <property type="entry name" value="UNCHARACTERIZED PROTEIN YECE"/>
    <property type="match status" value="1"/>
</dbReference>
<keyword evidence="3" id="KW-1185">Reference proteome</keyword>
<organism evidence="2 3">
    <name type="scientific">Nannocystis punicea</name>
    <dbReference type="NCBI Taxonomy" id="2995304"/>
    <lineage>
        <taxon>Bacteria</taxon>
        <taxon>Pseudomonadati</taxon>
        <taxon>Myxococcota</taxon>
        <taxon>Polyangia</taxon>
        <taxon>Nannocystales</taxon>
        <taxon>Nannocystaceae</taxon>
        <taxon>Nannocystis</taxon>
    </lineage>
</organism>
<name>A0ABY7H4W2_9BACT</name>
<evidence type="ECO:0000313" key="2">
    <source>
        <dbReference type="EMBL" id="WAS94318.1"/>
    </source>
</evidence>
<dbReference type="PANTHER" id="PTHR30348:SF14">
    <property type="entry name" value="BLR8050 PROTEIN"/>
    <property type="match status" value="1"/>
</dbReference>
<dbReference type="Pfam" id="PF01904">
    <property type="entry name" value="DUF72"/>
    <property type="match status" value="1"/>
</dbReference>